<dbReference type="SMART" id="SM00331">
    <property type="entry name" value="PP2C_SIG"/>
    <property type="match status" value="1"/>
</dbReference>
<dbReference type="RefSeq" id="WP_142001215.1">
    <property type="nucleotide sequence ID" value="NZ_VFML01000001.1"/>
</dbReference>
<dbReference type="EMBL" id="VFML01000001">
    <property type="protein sequence ID" value="TQJ05729.1"/>
    <property type="molecule type" value="Genomic_DNA"/>
</dbReference>
<sequence length="262" mass="27172">MTYDTGLALRYAVRSDAGVRRKANEDAAFAGERVFAVADGIGGHVYGEIASSTATAAMADLDSGLTRALAAGRATGGLRDLDSLAVLGTGVTDAAGRLVELVARDSRLQGMGTTLTAMLWDGARFAVAHVGDSRCYLLREGALRRLSTDHTLVQALLDGGKMSAEQAAAHPRRSVLMRALQGENSAVSAEPDLFLQEALAGDRYLLCSDGLTDVVSEESVADTLRARPEPEAAAGALIELANAGGGPDNITCVLVDVVGTRD</sequence>
<protein>
    <submittedName>
        <fullName evidence="2">Protein phosphatase</fullName>
    </submittedName>
</protein>
<dbReference type="Pfam" id="PF13672">
    <property type="entry name" value="PP2C_2"/>
    <property type="match status" value="1"/>
</dbReference>
<keyword evidence="3" id="KW-1185">Reference proteome</keyword>
<proteinExistence type="predicted"/>
<dbReference type="PANTHER" id="PTHR47992">
    <property type="entry name" value="PROTEIN PHOSPHATASE"/>
    <property type="match status" value="1"/>
</dbReference>
<dbReference type="OrthoDB" id="9801841at2"/>
<dbReference type="CDD" id="cd00143">
    <property type="entry name" value="PP2Cc"/>
    <property type="match status" value="1"/>
</dbReference>
<dbReference type="InterPro" id="IPR001932">
    <property type="entry name" value="PPM-type_phosphatase-like_dom"/>
</dbReference>
<feature type="domain" description="PPM-type phosphatase" evidence="1">
    <location>
        <begin position="10"/>
        <end position="257"/>
    </location>
</feature>
<dbReference type="Proteomes" id="UP000320876">
    <property type="component" value="Unassembled WGS sequence"/>
</dbReference>
<dbReference type="InterPro" id="IPR036457">
    <property type="entry name" value="PPM-type-like_dom_sf"/>
</dbReference>
<organism evidence="2 3">
    <name type="scientific">Amycolatopsis cihanbeyliensis</name>
    <dbReference type="NCBI Taxonomy" id="1128664"/>
    <lineage>
        <taxon>Bacteria</taxon>
        <taxon>Bacillati</taxon>
        <taxon>Actinomycetota</taxon>
        <taxon>Actinomycetes</taxon>
        <taxon>Pseudonocardiales</taxon>
        <taxon>Pseudonocardiaceae</taxon>
        <taxon>Amycolatopsis</taxon>
    </lineage>
</organism>
<name>A0A542DRI9_AMYCI</name>
<comment type="caution">
    <text evidence="2">The sequence shown here is derived from an EMBL/GenBank/DDBJ whole genome shotgun (WGS) entry which is preliminary data.</text>
</comment>
<accession>A0A542DRI9</accession>
<gene>
    <name evidence="2" type="ORF">FB471_5566</name>
</gene>
<evidence type="ECO:0000313" key="3">
    <source>
        <dbReference type="Proteomes" id="UP000320876"/>
    </source>
</evidence>
<dbReference type="AlphaFoldDB" id="A0A542DRI9"/>
<evidence type="ECO:0000259" key="1">
    <source>
        <dbReference type="PROSITE" id="PS51746"/>
    </source>
</evidence>
<reference evidence="2 3" key="1">
    <citation type="submission" date="2019-06" db="EMBL/GenBank/DDBJ databases">
        <title>Sequencing the genomes of 1000 actinobacteria strains.</title>
        <authorList>
            <person name="Klenk H.-P."/>
        </authorList>
    </citation>
    <scope>NUCLEOTIDE SEQUENCE [LARGE SCALE GENOMIC DNA]</scope>
    <source>
        <strain evidence="2 3">DSM 45679</strain>
    </source>
</reference>
<evidence type="ECO:0000313" key="2">
    <source>
        <dbReference type="EMBL" id="TQJ05729.1"/>
    </source>
</evidence>
<dbReference type="Gene3D" id="3.60.40.10">
    <property type="entry name" value="PPM-type phosphatase domain"/>
    <property type="match status" value="1"/>
</dbReference>
<dbReference type="PROSITE" id="PS51746">
    <property type="entry name" value="PPM_2"/>
    <property type="match status" value="1"/>
</dbReference>
<dbReference type="SMART" id="SM00332">
    <property type="entry name" value="PP2Cc"/>
    <property type="match status" value="1"/>
</dbReference>
<dbReference type="InterPro" id="IPR015655">
    <property type="entry name" value="PP2C"/>
</dbReference>
<dbReference type="SUPFAM" id="SSF81606">
    <property type="entry name" value="PP2C-like"/>
    <property type="match status" value="1"/>
</dbReference>
<dbReference type="GO" id="GO:0004722">
    <property type="term" value="F:protein serine/threonine phosphatase activity"/>
    <property type="evidence" value="ECO:0007669"/>
    <property type="project" value="InterPro"/>
</dbReference>